<dbReference type="AlphaFoldDB" id="A0A9Q0RQ54"/>
<organism evidence="8 9">
    <name type="scientific">Blomia tropicalis</name>
    <name type="common">Mite</name>
    <dbReference type="NCBI Taxonomy" id="40697"/>
    <lineage>
        <taxon>Eukaryota</taxon>
        <taxon>Metazoa</taxon>
        <taxon>Ecdysozoa</taxon>
        <taxon>Arthropoda</taxon>
        <taxon>Chelicerata</taxon>
        <taxon>Arachnida</taxon>
        <taxon>Acari</taxon>
        <taxon>Acariformes</taxon>
        <taxon>Sarcoptiformes</taxon>
        <taxon>Astigmata</taxon>
        <taxon>Glycyphagoidea</taxon>
        <taxon>Echimyopodidae</taxon>
        <taxon>Blomia</taxon>
    </lineage>
</organism>
<feature type="transmembrane region" description="Helical" evidence="6">
    <location>
        <begin position="96"/>
        <end position="119"/>
    </location>
</feature>
<feature type="transmembrane region" description="Helical" evidence="6">
    <location>
        <begin position="52"/>
        <end position="76"/>
    </location>
</feature>
<feature type="transmembrane region" description="Helical" evidence="6">
    <location>
        <begin position="189"/>
        <end position="207"/>
    </location>
</feature>
<proteinExistence type="predicted"/>
<dbReference type="Pfam" id="PF00083">
    <property type="entry name" value="Sugar_tr"/>
    <property type="match status" value="1"/>
</dbReference>
<dbReference type="OMA" id="DEYIAIC"/>
<evidence type="ECO:0000256" key="2">
    <source>
        <dbReference type="ARBA" id="ARBA00022692"/>
    </source>
</evidence>
<dbReference type="InterPro" id="IPR005828">
    <property type="entry name" value="MFS_sugar_transport-like"/>
</dbReference>
<dbReference type="InterPro" id="IPR036259">
    <property type="entry name" value="MFS_trans_sf"/>
</dbReference>
<dbReference type="EMBL" id="JAPWDV010000001">
    <property type="protein sequence ID" value="KAJ6224153.1"/>
    <property type="molecule type" value="Genomic_DNA"/>
</dbReference>
<evidence type="ECO:0000256" key="5">
    <source>
        <dbReference type="SAM" id="Coils"/>
    </source>
</evidence>
<dbReference type="InterPro" id="IPR050549">
    <property type="entry name" value="MFS_Trehalose_Transporter"/>
</dbReference>
<evidence type="ECO:0000256" key="3">
    <source>
        <dbReference type="ARBA" id="ARBA00022989"/>
    </source>
</evidence>
<evidence type="ECO:0000256" key="6">
    <source>
        <dbReference type="SAM" id="Phobius"/>
    </source>
</evidence>
<evidence type="ECO:0000313" key="8">
    <source>
        <dbReference type="EMBL" id="KAJ6224153.1"/>
    </source>
</evidence>
<protein>
    <recommendedName>
        <fullName evidence="7">Major facilitator superfamily (MFS) profile domain-containing protein</fullName>
    </recommendedName>
</protein>
<feature type="transmembrane region" description="Helical" evidence="6">
    <location>
        <begin position="213"/>
        <end position="231"/>
    </location>
</feature>
<dbReference type="PANTHER" id="PTHR48021:SF1">
    <property type="entry name" value="GH07001P-RELATED"/>
    <property type="match status" value="1"/>
</dbReference>
<feature type="transmembrane region" description="Helical" evidence="6">
    <location>
        <begin position="131"/>
        <end position="153"/>
    </location>
</feature>
<evidence type="ECO:0000313" key="9">
    <source>
        <dbReference type="Proteomes" id="UP001142055"/>
    </source>
</evidence>
<evidence type="ECO:0000256" key="1">
    <source>
        <dbReference type="ARBA" id="ARBA00004141"/>
    </source>
</evidence>
<dbReference type="InterPro" id="IPR020846">
    <property type="entry name" value="MFS_dom"/>
</dbReference>
<evidence type="ECO:0000259" key="7">
    <source>
        <dbReference type="PROSITE" id="PS50850"/>
    </source>
</evidence>
<dbReference type="GO" id="GO:0016020">
    <property type="term" value="C:membrane"/>
    <property type="evidence" value="ECO:0007669"/>
    <property type="project" value="UniProtKB-SubCell"/>
</dbReference>
<keyword evidence="2 6" id="KW-0812">Transmembrane</keyword>
<dbReference type="PROSITE" id="PS50850">
    <property type="entry name" value="MFS"/>
    <property type="match status" value="1"/>
</dbReference>
<comment type="subcellular location">
    <subcellularLocation>
        <location evidence="1">Membrane</location>
        <topology evidence="1">Multi-pass membrane protein</topology>
    </subcellularLocation>
</comment>
<dbReference type="PANTHER" id="PTHR48021">
    <property type="match status" value="1"/>
</dbReference>
<name>A0A9Q0RQ54_BLOTA</name>
<gene>
    <name evidence="8" type="ORF">RDWZM_002698</name>
</gene>
<reference evidence="8" key="1">
    <citation type="submission" date="2022-12" db="EMBL/GenBank/DDBJ databases">
        <title>Genome assemblies of Blomia tropicalis.</title>
        <authorList>
            <person name="Cui Y."/>
        </authorList>
    </citation>
    <scope>NUCLEOTIDE SEQUENCE</scope>
    <source>
        <tissue evidence="8">Adult mites</tissue>
    </source>
</reference>
<accession>A0A9Q0RQ54</accession>
<keyword evidence="5" id="KW-0175">Coiled coil</keyword>
<feature type="coiled-coil region" evidence="5">
    <location>
        <begin position="239"/>
        <end position="283"/>
    </location>
</feature>
<evidence type="ECO:0000256" key="4">
    <source>
        <dbReference type="ARBA" id="ARBA00023136"/>
    </source>
</evidence>
<keyword evidence="4 6" id="KW-0472">Membrane</keyword>
<dbReference type="Gene3D" id="1.20.1250.20">
    <property type="entry name" value="MFS general substrate transporter like domains"/>
    <property type="match status" value="1"/>
</dbReference>
<dbReference type="SUPFAM" id="SSF103473">
    <property type="entry name" value="MFS general substrate transporter"/>
    <property type="match status" value="1"/>
</dbReference>
<keyword evidence="3 6" id="KW-1133">Transmembrane helix</keyword>
<feature type="domain" description="Major facilitator superfamily (MFS) profile" evidence="7">
    <location>
        <begin position="53"/>
        <end position="291"/>
    </location>
</feature>
<dbReference type="GO" id="GO:0022857">
    <property type="term" value="F:transmembrane transporter activity"/>
    <property type="evidence" value="ECO:0007669"/>
    <property type="project" value="InterPro"/>
</dbReference>
<comment type="caution">
    <text evidence="8">The sequence shown here is derived from an EMBL/GenBank/DDBJ whole genome shotgun (WGS) entry which is preliminary data.</text>
</comment>
<dbReference type="Proteomes" id="UP001142055">
    <property type="component" value="Chromosome 1"/>
</dbReference>
<keyword evidence="9" id="KW-1185">Reference proteome</keyword>
<sequence>MASIKVEENLNDDDNNNNHLNPIEECNDSLDFELDCTQHHIDTDGKNYHSSYLVYVAVLCAQMSSITMGCTFGWSSPALEDMDNWSESKFRPSGNQVNWIASTLLLGALFGAMVCGICMDIFGRKKTLIGIGIPYAIGWIMIGFTNSFVTILIGRLTTGLSLGITTAVLPTYVAEISTPNIRGLLGMSFNFFVVFGVVYMNIIYIFNFHWNQLALWALLPNGLLMITMFFMPESPSWCVNKIKDRNVGTERAIESLKRLRSTKSDITAELNALIENANRLNNTPKKKYAVQ</sequence>